<comment type="caution">
    <text evidence="2">The sequence shown here is derived from an EMBL/GenBank/DDBJ whole genome shotgun (WGS) entry which is preliminary data.</text>
</comment>
<evidence type="ECO:0000313" key="3">
    <source>
        <dbReference type="Proteomes" id="UP000703661"/>
    </source>
</evidence>
<keyword evidence="3" id="KW-1185">Reference proteome</keyword>
<protein>
    <submittedName>
        <fullName evidence="2">Uncharacterized protein</fullName>
    </submittedName>
</protein>
<reference evidence="2" key="1">
    <citation type="journal article" date="2020" name="Fungal Divers.">
        <title>Resolving the Mortierellaceae phylogeny through synthesis of multi-gene phylogenetics and phylogenomics.</title>
        <authorList>
            <person name="Vandepol N."/>
            <person name="Liber J."/>
            <person name="Desiro A."/>
            <person name="Na H."/>
            <person name="Kennedy M."/>
            <person name="Barry K."/>
            <person name="Grigoriev I.V."/>
            <person name="Miller A.N."/>
            <person name="O'Donnell K."/>
            <person name="Stajich J.E."/>
            <person name="Bonito G."/>
        </authorList>
    </citation>
    <scope>NUCLEOTIDE SEQUENCE</scope>
    <source>
        <strain evidence="2">NRRL 2769</strain>
    </source>
</reference>
<dbReference type="PANTHER" id="PTHR31366:SF2">
    <property type="entry name" value="UPF0739 PROTEIN C1ORF74"/>
    <property type="match status" value="1"/>
</dbReference>
<dbReference type="Proteomes" id="UP000703661">
    <property type="component" value="Unassembled WGS sequence"/>
</dbReference>
<dbReference type="PANTHER" id="PTHR31366">
    <property type="entry name" value="UPF0739 PROTEIN C1ORF74"/>
    <property type="match status" value="1"/>
</dbReference>
<gene>
    <name evidence="2" type="ORF">BGZ80_003783</name>
</gene>
<feature type="compositionally biased region" description="Low complexity" evidence="1">
    <location>
        <begin position="222"/>
        <end position="236"/>
    </location>
</feature>
<evidence type="ECO:0000256" key="1">
    <source>
        <dbReference type="SAM" id="MobiDB-lite"/>
    </source>
</evidence>
<proteinExistence type="predicted"/>
<name>A0A9P6MNV1_9FUNG</name>
<dbReference type="EMBL" id="JAAAID010002016">
    <property type="protein sequence ID" value="KAG0008165.1"/>
    <property type="molecule type" value="Genomic_DNA"/>
</dbReference>
<evidence type="ECO:0000313" key="2">
    <source>
        <dbReference type="EMBL" id="KAG0008165.1"/>
    </source>
</evidence>
<sequence length="299" mass="33706">SARFNQLDLLCIGEDHVFIIHRQMLLQDINDYLSGSTKGLHRVFVNVDYRLSQPEIMPLNRYKVMEDYIRDVLLPEVQYRIKSWDQAERSYRPLAVPTTHSLVTLTGWLLSYPINYVLPVRGSRLSNGSDDSTGAWCDEDDDDEQDNGRNALANQALVVTRVILQPGESPEGLGEHCMLSFSYPSELAERCMDRSVVTPPSPLSPAVEANEYCFDENDGKSNKSNSKSNGNKNGNSDLSPRLPNSESFDINRPLPFNNPDICAAGRSFLTLLHNRFQKQSIWKGWEVGQETVILPVVAM</sequence>
<organism evidence="2 3">
    <name type="scientific">Entomortierella chlamydospora</name>
    <dbReference type="NCBI Taxonomy" id="101097"/>
    <lineage>
        <taxon>Eukaryota</taxon>
        <taxon>Fungi</taxon>
        <taxon>Fungi incertae sedis</taxon>
        <taxon>Mucoromycota</taxon>
        <taxon>Mortierellomycotina</taxon>
        <taxon>Mortierellomycetes</taxon>
        <taxon>Mortierellales</taxon>
        <taxon>Mortierellaceae</taxon>
        <taxon>Entomortierella</taxon>
    </lineage>
</organism>
<feature type="non-terminal residue" evidence="2">
    <location>
        <position position="299"/>
    </location>
</feature>
<dbReference type="InterPro" id="IPR027850">
    <property type="entry name" value="DUF4504"/>
</dbReference>
<dbReference type="AlphaFoldDB" id="A0A9P6MNV1"/>
<accession>A0A9P6MNV1</accession>
<feature type="region of interest" description="Disordered" evidence="1">
    <location>
        <begin position="126"/>
        <end position="148"/>
    </location>
</feature>
<feature type="region of interest" description="Disordered" evidence="1">
    <location>
        <begin position="215"/>
        <end position="250"/>
    </location>
</feature>
<dbReference type="Pfam" id="PF14953">
    <property type="entry name" value="DUF4504"/>
    <property type="match status" value="1"/>
</dbReference>